<sequence length="191" mass="21728">MKKFLLAALIVVVCLAGLLFGVKKLTDNAKSYERKKEEAAQADQAFKEVADRKAPETVLTPEQQLEEDIIARISAIKYQIDWISENSPQEEIIDVMHQMTHQKVRAEKKEGAIPMSHDTIAQVYQIVVNSDFERKADLLAMLEQWKIGNFSSVDSDHNYLWEYQGGSSGMAYGRLSLAEEEAFIKENFKLD</sequence>
<dbReference type="RefSeq" id="WP_066200952.1">
    <property type="nucleotide sequence ID" value="NZ_JARMMB010000053.1"/>
</dbReference>
<protein>
    <submittedName>
        <fullName evidence="2">Uncharacterized protein</fullName>
    </submittedName>
</protein>
<evidence type="ECO:0000313" key="3">
    <source>
        <dbReference type="Proteomes" id="UP000233343"/>
    </source>
</evidence>
<proteinExistence type="predicted"/>
<evidence type="ECO:0000313" key="2">
    <source>
        <dbReference type="EMBL" id="PKG26306.1"/>
    </source>
</evidence>
<feature type="coiled-coil region" evidence="1">
    <location>
        <begin position="22"/>
        <end position="52"/>
    </location>
</feature>
<dbReference type="Pfam" id="PF19754">
    <property type="entry name" value="DUF6241"/>
    <property type="match status" value="1"/>
</dbReference>
<dbReference type="InterPro" id="IPR046208">
    <property type="entry name" value="DUF6241"/>
</dbReference>
<reference evidence="2 3" key="1">
    <citation type="journal article" date="2010" name="Int. J. Syst. Evol. Microbiol.">
        <title>Bacillus horneckiae sp. nov., isolated from a spacecraft-assembly clean room.</title>
        <authorList>
            <person name="Vaishampayan P."/>
            <person name="Probst A."/>
            <person name="Krishnamurthi S."/>
            <person name="Ghosh S."/>
            <person name="Osman S."/>
            <person name="McDowall A."/>
            <person name="Ruckmani A."/>
            <person name="Mayilraj S."/>
            <person name="Venkateswaran K."/>
        </authorList>
    </citation>
    <scope>NUCLEOTIDE SEQUENCE [LARGE SCALE GENOMIC DNA]</scope>
    <source>
        <strain evidence="3">1PO1SC</strain>
    </source>
</reference>
<dbReference type="AlphaFoldDB" id="A0A2N0Z9V8"/>
<name>A0A2N0Z9V8_9BACI</name>
<keyword evidence="1" id="KW-0175">Coiled coil</keyword>
<evidence type="ECO:0000256" key="1">
    <source>
        <dbReference type="SAM" id="Coils"/>
    </source>
</evidence>
<keyword evidence="3" id="KW-1185">Reference proteome</keyword>
<gene>
    <name evidence="2" type="ORF">CWS20_24700</name>
</gene>
<organism evidence="2 3">
    <name type="scientific">Cytobacillus horneckiae</name>
    <dbReference type="NCBI Taxonomy" id="549687"/>
    <lineage>
        <taxon>Bacteria</taxon>
        <taxon>Bacillati</taxon>
        <taxon>Bacillota</taxon>
        <taxon>Bacilli</taxon>
        <taxon>Bacillales</taxon>
        <taxon>Bacillaceae</taxon>
        <taxon>Cytobacillus</taxon>
    </lineage>
</organism>
<dbReference type="Proteomes" id="UP000233343">
    <property type="component" value="Unassembled WGS sequence"/>
</dbReference>
<comment type="caution">
    <text evidence="2">The sequence shown here is derived from an EMBL/GenBank/DDBJ whole genome shotgun (WGS) entry which is preliminary data.</text>
</comment>
<accession>A0A2N0Z9V8</accession>
<dbReference type="EMBL" id="PISD01000071">
    <property type="protein sequence ID" value="PKG26306.1"/>
    <property type="molecule type" value="Genomic_DNA"/>
</dbReference>